<dbReference type="PANTHER" id="PTHR23501:SF102">
    <property type="entry name" value="DRUG TRANSPORTER, PUTATIVE (AFU_ORTHOLOGUE AFUA_3G08530)-RELATED"/>
    <property type="match status" value="1"/>
</dbReference>
<reference evidence="8" key="1">
    <citation type="journal article" date="2021" name="New Phytol.">
        <title>Evolutionary innovations through gain and loss of genes in the ectomycorrhizal Boletales.</title>
        <authorList>
            <person name="Wu G."/>
            <person name="Miyauchi S."/>
            <person name="Morin E."/>
            <person name="Kuo A."/>
            <person name="Drula E."/>
            <person name="Varga T."/>
            <person name="Kohler A."/>
            <person name="Feng B."/>
            <person name="Cao Y."/>
            <person name="Lipzen A."/>
            <person name="Daum C."/>
            <person name="Hundley H."/>
            <person name="Pangilinan J."/>
            <person name="Johnson J."/>
            <person name="Barry K."/>
            <person name="LaButti K."/>
            <person name="Ng V."/>
            <person name="Ahrendt S."/>
            <person name="Min B."/>
            <person name="Choi I.G."/>
            <person name="Park H."/>
            <person name="Plett J.M."/>
            <person name="Magnuson J."/>
            <person name="Spatafora J.W."/>
            <person name="Nagy L.G."/>
            <person name="Henrissat B."/>
            <person name="Grigoriev I.V."/>
            <person name="Yang Z.L."/>
            <person name="Xu J."/>
            <person name="Martin F.M."/>
        </authorList>
    </citation>
    <scope>NUCLEOTIDE SEQUENCE</scope>
    <source>
        <strain evidence="8">KKN 215</strain>
    </source>
</reference>
<feature type="transmembrane region" description="Helical" evidence="6">
    <location>
        <begin position="134"/>
        <end position="155"/>
    </location>
</feature>
<evidence type="ECO:0000256" key="5">
    <source>
        <dbReference type="SAM" id="MobiDB-lite"/>
    </source>
</evidence>
<dbReference type="InterPro" id="IPR020846">
    <property type="entry name" value="MFS_dom"/>
</dbReference>
<dbReference type="PRINTS" id="PR01036">
    <property type="entry name" value="TCRTETB"/>
</dbReference>
<feature type="transmembrane region" description="Helical" evidence="6">
    <location>
        <begin position="431"/>
        <end position="454"/>
    </location>
</feature>
<proteinExistence type="predicted"/>
<dbReference type="PROSITE" id="PS50850">
    <property type="entry name" value="MFS"/>
    <property type="match status" value="1"/>
</dbReference>
<comment type="caution">
    <text evidence="8">The sequence shown here is derived from an EMBL/GenBank/DDBJ whole genome shotgun (WGS) entry which is preliminary data.</text>
</comment>
<dbReference type="GO" id="GO:0005886">
    <property type="term" value="C:plasma membrane"/>
    <property type="evidence" value="ECO:0007669"/>
    <property type="project" value="TreeGrafter"/>
</dbReference>
<feature type="transmembrane region" description="Helical" evidence="6">
    <location>
        <begin position="304"/>
        <end position="324"/>
    </location>
</feature>
<dbReference type="Gene3D" id="1.20.1720.10">
    <property type="entry name" value="Multidrug resistance protein D"/>
    <property type="match status" value="1"/>
</dbReference>
<evidence type="ECO:0000256" key="3">
    <source>
        <dbReference type="ARBA" id="ARBA00022989"/>
    </source>
</evidence>
<feature type="domain" description="Major facilitator superfamily (MFS) profile" evidence="7">
    <location>
        <begin position="45"/>
        <end position="539"/>
    </location>
</feature>
<feature type="compositionally biased region" description="Acidic residues" evidence="5">
    <location>
        <begin position="557"/>
        <end position="567"/>
    </location>
</feature>
<sequence length="583" mass="62415">MILFGIHPWRVLHARFPHSMMSDSVQVLPQHPEPKFKKDTAFWLVFITICVSLFLSALEFTGLSTALPTIVHDLKGDDFVWVGSGYALASTATLPLSGGLAQVFGRRAVMIIALLTFSLGSAFCGSARSMTWLIAARVVQGLGGGGLLALPNIILSDLVPLVERGKYHGIIGLTWALASAIAPLIGGALANNGQWRWFFYLNLPVCGVALALAILFLRLPTPPGTLKEKMGRMDWIGNLLCIGSTTSFIVGLTWGGVTYPWSSARVSVALAVGVAGFAAFIAYEAKLAKNPIIPWTLLQNRTSVSGYIQTFINPIGVVAIIYYLPSYYQACKGDSPISSSVNSLTVSLGMAPTVAIAGLSITYYQRYRPQAWIAWALYVVGMGSYTILKAETPTSVVIGLCVPFSIAAGILYSATYFPVLSPLPVSENAHALAFFGFCRSFAAVWGVSIGAAILQNELAKRLPNDFVDLIGQSATGGGHSTGKVNLAYSVIPIIHTLEEPLKEQVRVAFADSVAVIWKTMTGIVAIGLLASLLMGDIPMHTYVDERWSLQHPKVTDQDVEGSAESEDTGAKKSEQGLSDVLPG</sequence>
<name>A0A8K0UUL9_9AGAR</name>
<organism evidence="8 9">
    <name type="scientific">Cristinia sonorae</name>
    <dbReference type="NCBI Taxonomy" id="1940300"/>
    <lineage>
        <taxon>Eukaryota</taxon>
        <taxon>Fungi</taxon>
        <taxon>Dikarya</taxon>
        <taxon>Basidiomycota</taxon>
        <taxon>Agaricomycotina</taxon>
        <taxon>Agaricomycetes</taxon>
        <taxon>Agaricomycetidae</taxon>
        <taxon>Agaricales</taxon>
        <taxon>Pleurotineae</taxon>
        <taxon>Stephanosporaceae</taxon>
        <taxon>Cristinia</taxon>
    </lineage>
</organism>
<feature type="transmembrane region" description="Helical" evidence="6">
    <location>
        <begin position="371"/>
        <end position="388"/>
    </location>
</feature>
<dbReference type="EMBL" id="JAEVFJ010000008">
    <property type="protein sequence ID" value="KAH8102978.1"/>
    <property type="molecule type" value="Genomic_DNA"/>
</dbReference>
<evidence type="ECO:0000256" key="6">
    <source>
        <dbReference type="SAM" id="Phobius"/>
    </source>
</evidence>
<comment type="subcellular location">
    <subcellularLocation>
        <location evidence="1">Membrane</location>
        <topology evidence="1">Multi-pass membrane protein</topology>
    </subcellularLocation>
</comment>
<keyword evidence="3 6" id="KW-1133">Transmembrane helix</keyword>
<keyword evidence="2 6" id="KW-0812">Transmembrane</keyword>
<dbReference type="GO" id="GO:0022857">
    <property type="term" value="F:transmembrane transporter activity"/>
    <property type="evidence" value="ECO:0007669"/>
    <property type="project" value="InterPro"/>
</dbReference>
<evidence type="ECO:0000259" key="7">
    <source>
        <dbReference type="PROSITE" id="PS50850"/>
    </source>
</evidence>
<feature type="transmembrane region" description="Helical" evidence="6">
    <location>
        <begin position="344"/>
        <end position="364"/>
    </location>
</feature>
<feature type="transmembrane region" description="Helical" evidence="6">
    <location>
        <begin position="394"/>
        <end position="419"/>
    </location>
</feature>
<dbReference type="AlphaFoldDB" id="A0A8K0UUL9"/>
<keyword evidence="9" id="KW-1185">Reference proteome</keyword>
<gene>
    <name evidence="8" type="ORF">BXZ70DRAFT_764564</name>
</gene>
<evidence type="ECO:0000256" key="4">
    <source>
        <dbReference type="ARBA" id="ARBA00023136"/>
    </source>
</evidence>
<feature type="region of interest" description="Disordered" evidence="5">
    <location>
        <begin position="554"/>
        <end position="583"/>
    </location>
</feature>
<feature type="transmembrane region" description="Helical" evidence="6">
    <location>
        <begin position="515"/>
        <end position="534"/>
    </location>
</feature>
<accession>A0A8K0UUL9</accession>
<feature type="transmembrane region" description="Helical" evidence="6">
    <location>
        <begin position="238"/>
        <end position="257"/>
    </location>
</feature>
<feature type="transmembrane region" description="Helical" evidence="6">
    <location>
        <begin position="263"/>
        <end position="283"/>
    </location>
</feature>
<evidence type="ECO:0000313" key="8">
    <source>
        <dbReference type="EMBL" id="KAH8102978.1"/>
    </source>
</evidence>
<feature type="transmembrane region" description="Helical" evidence="6">
    <location>
        <begin position="167"/>
        <end position="185"/>
    </location>
</feature>
<dbReference type="Proteomes" id="UP000813824">
    <property type="component" value="Unassembled WGS sequence"/>
</dbReference>
<dbReference type="InterPro" id="IPR011701">
    <property type="entry name" value="MFS"/>
</dbReference>
<feature type="transmembrane region" description="Helical" evidence="6">
    <location>
        <begin position="108"/>
        <end position="128"/>
    </location>
</feature>
<dbReference type="Pfam" id="PF07690">
    <property type="entry name" value="MFS_1"/>
    <property type="match status" value="1"/>
</dbReference>
<keyword evidence="4 6" id="KW-0472">Membrane</keyword>
<dbReference type="InterPro" id="IPR036259">
    <property type="entry name" value="MFS_trans_sf"/>
</dbReference>
<dbReference type="PANTHER" id="PTHR23501">
    <property type="entry name" value="MAJOR FACILITATOR SUPERFAMILY"/>
    <property type="match status" value="1"/>
</dbReference>
<evidence type="ECO:0000256" key="1">
    <source>
        <dbReference type="ARBA" id="ARBA00004141"/>
    </source>
</evidence>
<feature type="transmembrane region" description="Helical" evidence="6">
    <location>
        <begin position="197"/>
        <end position="217"/>
    </location>
</feature>
<evidence type="ECO:0000256" key="2">
    <source>
        <dbReference type="ARBA" id="ARBA00022692"/>
    </source>
</evidence>
<dbReference type="OrthoDB" id="3437016at2759"/>
<feature type="transmembrane region" description="Helical" evidence="6">
    <location>
        <begin position="41"/>
        <end position="67"/>
    </location>
</feature>
<evidence type="ECO:0000313" key="9">
    <source>
        <dbReference type="Proteomes" id="UP000813824"/>
    </source>
</evidence>
<protein>
    <submittedName>
        <fullName evidence="8">Mfs1.2</fullName>
    </submittedName>
</protein>
<dbReference type="SUPFAM" id="SSF103473">
    <property type="entry name" value="MFS general substrate transporter"/>
    <property type="match status" value="1"/>
</dbReference>